<name>A0A1C2G036_9GAMM</name>
<keyword evidence="4" id="KW-0963">Cytoplasm</keyword>
<dbReference type="OrthoDB" id="9798842at2"/>
<dbReference type="GO" id="GO:0005737">
    <property type="term" value="C:cytoplasm"/>
    <property type="evidence" value="ECO:0007669"/>
    <property type="project" value="UniProtKB-SubCell"/>
</dbReference>
<accession>A0A1C2G036</accession>
<keyword evidence="2 4" id="KW-0996">Nickel insertion</keyword>
<evidence type="ECO:0000313" key="5">
    <source>
        <dbReference type="EMBL" id="RCN56937.1"/>
    </source>
</evidence>
<comment type="function">
    <text evidence="4">Required for maturation of urease via the functional incorporation of the urease nickel metallocenter.</text>
</comment>
<evidence type="ECO:0000256" key="1">
    <source>
        <dbReference type="ARBA" id="ARBA00007177"/>
    </source>
</evidence>
<comment type="subcellular location">
    <subcellularLocation>
        <location evidence="4">Cytoplasm</location>
    </subcellularLocation>
</comment>
<dbReference type="Pfam" id="PF01774">
    <property type="entry name" value="UreD"/>
    <property type="match status" value="1"/>
</dbReference>
<evidence type="ECO:0000256" key="4">
    <source>
        <dbReference type="HAMAP-Rule" id="MF_01384"/>
    </source>
</evidence>
<dbReference type="PANTHER" id="PTHR33643">
    <property type="entry name" value="UREASE ACCESSORY PROTEIN D"/>
    <property type="match status" value="1"/>
</dbReference>
<dbReference type="RefSeq" id="WP_065971344.1">
    <property type="nucleotide sequence ID" value="NZ_CP080624.1"/>
</dbReference>
<dbReference type="Proteomes" id="UP000253250">
    <property type="component" value="Unassembled WGS sequence"/>
</dbReference>
<dbReference type="STRING" id="163359.A9R16_01270"/>
<evidence type="ECO:0000256" key="2">
    <source>
        <dbReference type="ARBA" id="ARBA00022988"/>
    </source>
</evidence>
<sequence length="275" mass="30080">MRNSDGGWDASLALRFARRGARTALVANCHHGPARVQRPFYPEGPECVHAYLLHPPGGYVGGDSQVLDVRCERDAAVLLTTPAATKFYKTLGPCVRQRMAFALAAGARLEWLPMEAIVFHEARVRSTLRIDLGAGASFAGWDIVCLGRPASHEPFVSGVFDQHFSVWREGLPLWVEHAVYEGGSAVLRQKYGLGGACVYATFVCTKMGEFDAAALRALCGDGPEPLSFSENGDILVARYLGESAQRARDALTRVWHIVRRAHFGVGACEPRIWQT</sequence>
<comment type="caution">
    <text evidence="5">The sequence shown here is derived from an EMBL/GenBank/DDBJ whole genome shotgun (WGS) entry which is preliminary data.</text>
</comment>
<keyword evidence="6" id="KW-1185">Reference proteome</keyword>
<dbReference type="AlphaFoldDB" id="A0A1C2G036"/>
<dbReference type="EMBL" id="PSYR01000002">
    <property type="protein sequence ID" value="RCN56937.1"/>
    <property type="molecule type" value="Genomic_DNA"/>
</dbReference>
<dbReference type="PANTHER" id="PTHR33643:SF1">
    <property type="entry name" value="UREASE ACCESSORY PROTEIN D"/>
    <property type="match status" value="1"/>
</dbReference>
<protein>
    <recommendedName>
        <fullName evidence="4">Urease accessory protein UreD</fullName>
    </recommendedName>
</protein>
<comment type="subunit">
    <text evidence="4">UreD, UreF and UreG form a complex that acts as a GTP-hydrolysis-dependent molecular chaperone, activating the urease apoprotein by helping to assemble the nickel containing metallocenter of UreC. The UreE protein probably delivers the nickel.</text>
</comment>
<evidence type="ECO:0000256" key="3">
    <source>
        <dbReference type="ARBA" id="ARBA00023186"/>
    </source>
</evidence>
<gene>
    <name evidence="4" type="primary">ureD</name>
    <name evidence="5" type="ORF">C4900_14485</name>
</gene>
<dbReference type="HAMAP" id="MF_01384">
    <property type="entry name" value="UreD"/>
    <property type="match status" value="1"/>
</dbReference>
<evidence type="ECO:0000313" key="6">
    <source>
        <dbReference type="Proteomes" id="UP000253250"/>
    </source>
</evidence>
<organism evidence="5 6">
    <name type="scientific">Acidiferrobacter thiooxydans</name>
    <dbReference type="NCBI Taxonomy" id="163359"/>
    <lineage>
        <taxon>Bacteria</taxon>
        <taxon>Pseudomonadati</taxon>
        <taxon>Pseudomonadota</taxon>
        <taxon>Gammaproteobacteria</taxon>
        <taxon>Acidiferrobacterales</taxon>
        <taxon>Acidiferrobacteraceae</taxon>
        <taxon>Acidiferrobacter</taxon>
    </lineage>
</organism>
<comment type="similarity">
    <text evidence="1 4">Belongs to the UreD family.</text>
</comment>
<dbReference type="InterPro" id="IPR002669">
    <property type="entry name" value="UreD"/>
</dbReference>
<dbReference type="GO" id="GO:0016151">
    <property type="term" value="F:nickel cation binding"/>
    <property type="evidence" value="ECO:0007669"/>
    <property type="project" value="UniProtKB-UniRule"/>
</dbReference>
<proteinExistence type="inferred from homology"/>
<keyword evidence="3 4" id="KW-0143">Chaperone</keyword>
<reference evidence="5 6" key="1">
    <citation type="submission" date="2018-02" db="EMBL/GenBank/DDBJ databases">
        <title>Insights into the biology of acidophilic members of the Acidiferrobacteraceae family derived from comparative genomic analyses.</title>
        <authorList>
            <person name="Issotta F."/>
            <person name="Thyssen C."/>
            <person name="Mena C."/>
            <person name="Moya A."/>
            <person name="Bellenberg S."/>
            <person name="Sproer C."/>
            <person name="Covarrubias P.C."/>
            <person name="Sand W."/>
            <person name="Quatrini R."/>
            <person name="Vera M."/>
        </authorList>
    </citation>
    <scope>NUCLEOTIDE SEQUENCE [LARGE SCALE GENOMIC DNA]</scope>
    <source>
        <strain evidence="6">m-1</strain>
    </source>
</reference>